<protein>
    <submittedName>
        <fullName evidence="4">Uncharacterized transposon-derived protein F52C9.6</fullName>
    </submittedName>
</protein>
<dbReference type="AlphaFoldDB" id="A0AA47LZ22"/>
<dbReference type="GO" id="GO:0005634">
    <property type="term" value="C:nucleus"/>
    <property type="evidence" value="ECO:0007669"/>
    <property type="project" value="UniProtKB-SubCell"/>
</dbReference>
<comment type="caution">
    <text evidence="4">The sequence shown here is derived from an EMBL/GenBank/DDBJ whole genome shotgun (WGS) entry which is preliminary data.</text>
</comment>
<dbReference type="EMBL" id="JAOPHQ010006689">
    <property type="protein sequence ID" value="KAK0130615.1"/>
    <property type="molecule type" value="Genomic_DNA"/>
</dbReference>
<dbReference type="InterPro" id="IPR000477">
    <property type="entry name" value="RT_dom"/>
</dbReference>
<keyword evidence="2" id="KW-0539">Nucleus</keyword>
<organism evidence="4 5">
    <name type="scientific">Merluccius polli</name>
    <name type="common">Benguela hake</name>
    <name type="synonym">Merluccius cadenati</name>
    <dbReference type="NCBI Taxonomy" id="89951"/>
    <lineage>
        <taxon>Eukaryota</taxon>
        <taxon>Metazoa</taxon>
        <taxon>Chordata</taxon>
        <taxon>Craniata</taxon>
        <taxon>Vertebrata</taxon>
        <taxon>Euteleostomi</taxon>
        <taxon>Actinopterygii</taxon>
        <taxon>Neopterygii</taxon>
        <taxon>Teleostei</taxon>
        <taxon>Neoteleostei</taxon>
        <taxon>Acanthomorphata</taxon>
        <taxon>Zeiogadaria</taxon>
        <taxon>Gadariae</taxon>
        <taxon>Gadiformes</taxon>
        <taxon>Gadoidei</taxon>
        <taxon>Merlucciidae</taxon>
        <taxon>Merluccius</taxon>
    </lineage>
</organism>
<evidence type="ECO:0000259" key="3">
    <source>
        <dbReference type="Pfam" id="PF00078"/>
    </source>
</evidence>
<name>A0AA47LZ22_MERPO</name>
<evidence type="ECO:0000256" key="2">
    <source>
        <dbReference type="ARBA" id="ARBA00023242"/>
    </source>
</evidence>
<dbReference type="Proteomes" id="UP001174136">
    <property type="component" value="Unassembled WGS sequence"/>
</dbReference>
<reference evidence="4" key="1">
    <citation type="journal article" date="2023" name="Front. Mar. Sci.">
        <title>A new Merluccius polli reference genome to investigate the effects of global change in West African waters.</title>
        <authorList>
            <person name="Mateo J.L."/>
            <person name="Blanco-Fernandez C."/>
            <person name="Garcia-Vazquez E."/>
            <person name="Machado-Schiaffino G."/>
        </authorList>
    </citation>
    <scope>NUCLEOTIDE SEQUENCE</scope>
    <source>
        <strain evidence="4">C29</strain>
        <tissue evidence="4">Fin</tissue>
    </source>
</reference>
<sequence length="285" mass="32482">MDRISRHSQGVEGVRFGDLRIGSLLFADDVVLLASSDCDLQLSLDRIEDKCEAAGMRISTSKSESMVLNRKRVECTLRVGDEILPQVEEFKYLGVLFTSKGRMEREINRRIGAASAVMRTLHGSVVVKRELSRKAKLSIYQSIFVPALTYGHELWVVTERSQVQAAEMSFLRRVAGLSLRNKVRSSVIREELGVDPLLLRVERSQMRWLGHLVRMPPGRLPGEVFRARPTGRRPRGRPRTCWRDYVSRLAWERLGIPQEELDEVAGEREVWASLLRLLPPRPDPG</sequence>
<dbReference type="PANTHER" id="PTHR47027:SF30">
    <property type="entry name" value="THAP-TYPE DOMAIN-CONTAINING PROTEIN"/>
    <property type="match status" value="1"/>
</dbReference>
<accession>A0AA47LZ22</accession>
<comment type="subcellular location">
    <subcellularLocation>
        <location evidence="1">Nucleus</location>
    </subcellularLocation>
</comment>
<dbReference type="PANTHER" id="PTHR47027">
    <property type="entry name" value="REVERSE TRANSCRIPTASE DOMAIN-CONTAINING PROTEIN"/>
    <property type="match status" value="1"/>
</dbReference>
<dbReference type="PROSITE" id="PS00354">
    <property type="entry name" value="HMGI_Y"/>
    <property type="match status" value="1"/>
</dbReference>
<evidence type="ECO:0000256" key="1">
    <source>
        <dbReference type="ARBA" id="ARBA00004123"/>
    </source>
</evidence>
<evidence type="ECO:0000313" key="4">
    <source>
        <dbReference type="EMBL" id="KAK0130615.1"/>
    </source>
</evidence>
<proteinExistence type="predicted"/>
<gene>
    <name evidence="4" type="ORF">N1851_034905</name>
</gene>
<dbReference type="Pfam" id="PF00078">
    <property type="entry name" value="RVT_1"/>
    <property type="match status" value="1"/>
</dbReference>
<feature type="domain" description="Reverse transcriptase" evidence="3">
    <location>
        <begin position="21"/>
        <end position="95"/>
    </location>
</feature>
<evidence type="ECO:0000313" key="5">
    <source>
        <dbReference type="Proteomes" id="UP001174136"/>
    </source>
</evidence>
<dbReference type="InterPro" id="IPR000637">
    <property type="entry name" value="HMGI/Y_DNA-bd_CS"/>
</dbReference>
<dbReference type="GO" id="GO:0006355">
    <property type="term" value="P:regulation of DNA-templated transcription"/>
    <property type="evidence" value="ECO:0007669"/>
    <property type="project" value="InterPro"/>
</dbReference>
<keyword evidence="5" id="KW-1185">Reference proteome</keyword>